<keyword evidence="2" id="KW-1185">Reference proteome</keyword>
<comment type="caution">
    <text evidence="1">The sequence shown here is derived from an EMBL/GenBank/DDBJ whole genome shotgun (WGS) entry which is preliminary data.</text>
</comment>
<sequence>MTWTEEALRTVQEDASHVHVAFPGAARRARAEGVDGERLRIDLLLALPGDADAVAALVQEVYEHGDSAEKLAVLRALPELDHPTDRREAVGDRLLPVVRDALRTNDTRLVAAAMGPYARTHLEDTAWRQGVVKALFTGIPLAMVDGLDARRDDTLVRMVSDFADERRAAGREVPADAWLVLVDTPSTHHGRSLR</sequence>
<proteinExistence type="predicted"/>
<protein>
    <submittedName>
        <fullName evidence="1">EboA domain-containing protein</fullName>
    </submittedName>
</protein>
<dbReference type="RefSeq" id="WP_211601193.1">
    <property type="nucleotide sequence ID" value="NZ_JAGSNF010000002.1"/>
</dbReference>
<dbReference type="EMBL" id="JAGSNF010000002">
    <property type="protein sequence ID" value="MBR7742019.1"/>
    <property type="molecule type" value="Genomic_DNA"/>
</dbReference>
<organism evidence="1 2">
    <name type="scientific">Phycicoccus avicenniae</name>
    <dbReference type="NCBI Taxonomy" id="2828860"/>
    <lineage>
        <taxon>Bacteria</taxon>
        <taxon>Bacillati</taxon>
        <taxon>Actinomycetota</taxon>
        <taxon>Actinomycetes</taxon>
        <taxon>Micrococcales</taxon>
        <taxon>Intrasporangiaceae</taxon>
        <taxon>Phycicoccus</taxon>
    </lineage>
</organism>
<dbReference type="NCBIfam" id="NF035938">
    <property type="entry name" value="EboA_domain"/>
    <property type="match status" value="1"/>
</dbReference>
<reference evidence="1" key="1">
    <citation type="submission" date="2021-04" db="EMBL/GenBank/DDBJ databases">
        <title>Phycicoccus avicenniae sp. nov., a novel endophytic actinomycetes isolated from branch of Avicennia mariana.</title>
        <authorList>
            <person name="Tuo L."/>
        </authorList>
    </citation>
    <scope>NUCLEOTIDE SEQUENCE</scope>
    <source>
        <strain evidence="1">BSK3Z-2</strain>
    </source>
</reference>
<dbReference type="Proteomes" id="UP000677016">
    <property type="component" value="Unassembled WGS sequence"/>
</dbReference>
<evidence type="ECO:0000313" key="2">
    <source>
        <dbReference type="Proteomes" id="UP000677016"/>
    </source>
</evidence>
<name>A0A941D4N2_9MICO</name>
<accession>A0A941D4N2</accession>
<dbReference type="AlphaFoldDB" id="A0A941D4N2"/>
<evidence type="ECO:0000313" key="1">
    <source>
        <dbReference type="EMBL" id="MBR7742019.1"/>
    </source>
</evidence>
<gene>
    <name evidence="1" type="ORF">KC207_01765</name>
</gene>
<dbReference type="InterPro" id="IPR047715">
    <property type="entry name" value="EboA_dom"/>
</dbReference>